<gene>
    <name evidence="2" type="ORF">ucyna2_01025</name>
</gene>
<evidence type="ECO:0000313" key="3">
    <source>
        <dbReference type="Proteomes" id="UP000028922"/>
    </source>
</evidence>
<dbReference type="Gene3D" id="1.10.287.110">
    <property type="entry name" value="DnaJ domain"/>
    <property type="match status" value="1"/>
</dbReference>
<dbReference type="PANTHER" id="PTHR33925">
    <property type="entry name" value="PLASTID DIVISION PROTEIN CDP1, CHLOROPLASTIC-RELATED"/>
    <property type="match status" value="1"/>
</dbReference>
<feature type="domain" description="J" evidence="1">
    <location>
        <begin position="6"/>
        <end position="70"/>
    </location>
</feature>
<dbReference type="PATRIC" id="fig|1527444.3.peg.977"/>
<dbReference type="InterPro" id="IPR036869">
    <property type="entry name" value="J_dom_sf"/>
</dbReference>
<organism evidence="2 3">
    <name type="scientific">Candidatus Atelocyanobacterium thalassa isolate SIO64986</name>
    <dbReference type="NCBI Taxonomy" id="1527444"/>
    <lineage>
        <taxon>Bacteria</taxon>
        <taxon>Bacillati</taxon>
        <taxon>Cyanobacteriota</taxon>
        <taxon>Cyanophyceae</taxon>
        <taxon>Oscillatoriophycideae</taxon>
        <taxon>Chroococcales</taxon>
        <taxon>Aphanothecaceae</taxon>
        <taxon>Candidatus Atelocyanobacterium</taxon>
        <taxon>Candidatus Atelocyanobacterium thalassae</taxon>
    </lineage>
</organism>
<dbReference type="Pfam" id="PF23468">
    <property type="entry name" value="ARC6"/>
    <property type="match status" value="1"/>
</dbReference>
<reference evidence="2 3" key="1">
    <citation type="submission" date="2014-08" db="EMBL/GenBank/DDBJ databases">
        <title>Comparative genomics reveals surprising divergence of two closely related strains of uncultivated UCYN-A cyanobacteria.</title>
        <authorList>
            <person name="Bombar D."/>
            <person name="Heller P."/>
            <person name="Sanchez-Baracaldo P."/>
            <person name="Carter B.J."/>
            <person name="Zert J.P."/>
        </authorList>
    </citation>
    <scope>NUCLEOTIDE SEQUENCE [LARGE SCALE GENOMIC DNA]</scope>
</reference>
<dbReference type="InterPro" id="IPR057137">
    <property type="entry name" value="CDP1-like_a_solenoid_2"/>
</dbReference>
<protein>
    <submittedName>
        <fullName evidence="2">DnaJ-class molecular chaperone with C-terminal Zn finger domain</fullName>
    </submittedName>
</protein>
<name>A0A086CG04_9CHRO</name>
<dbReference type="eggNOG" id="COG0484">
    <property type="taxonomic scope" value="Bacteria"/>
</dbReference>
<dbReference type="STRING" id="1527444.ucyna2_01025"/>
<dbReference type="InterPro" id="IPR001623">
    <property type="entry name" value="DnaJ_domain"/>
</dbReference>
<evidence type="ECO:0000259" key="1">
    <source>
        <dbReference type="PROSITE" id="PS50076"/>
    </source>
</evidence>
<sequence length="726" mass="84641">MRIPLDYYRILGVSPNTVDEQLHRAYQDKIIQLPHHEYSEDVIQKRINLLNEAFHVLSNPVTKTDYESSFLKEVFSSANKDSMFDNKKSDIVNQEQQSIYESSSIKIHENHLSGALLILYELSEYELVIQYGENYLKLLFDSYPKLISDKSLTTSQMDIVLSISSAYLEIARQLWHDKTYEKAAAAGLKGLTFLETNQLFLSIQKEIYSELDKLRPYRILELLAHPIDCQSLRQKGIDLLGTMLENKYEVNEQTKSYFNLKTNDFLSFLQQIRIHLTINEQKQIFVDTYKYSSSLVTSYLKVNILIALGFFEKEPYLILEAQTILENLESHKKVSIEQTIVALLLGQTQLAEKILLNKVDNQQILNFIRLNSQGSPDLLPGLCLYTEIWLKTEVSNYFRDLKESSFSLKEYYLNKKVRAYLDNFCVDVHEKSNRRRNYSTFPIIDTFTESRQYYNYRQNLQKFQPVSLDSISHSLSTKNPSLFPYLETEKTSITNIKNLVQSFTKKNIKVQFNKSSLYTTQLLKILLRANYIKSCYYFLRSKRNTLTILGSASVTGICLLLAYQINSPLFTLEKNQYRVSLIKPLINIPLANTQMVSTTGILTSEGFHQSIKTWLLSKSKAFGKDHDISSLNNILADPLLSKWRSHAQKLKQNQDYWVYQHEIKVNHLKPNQNKLYQVIGEADIKETAQYYHQGNINYAYDDILKVRYTLLRKNDRWLIQTIDIIN</sequence>
<dbReference type="Proteomes" id="UP000028922">
    <property type="component" value="Unassembled WGS sequence"/>
</dbReference>
<dbReference type="EMBL" id="JPSP01000013">
    <property type="protein sequence ID" value="KFF41118.1"/>
    <property type="molecule type" value="Genomic_DNA"/>
</dbReference>
<dbReference type="Pfam" id="PF25515">
    <property type="entry name" value="Arm_PDR"/>
    <property type="match status" value="1"/>
</dbReference>
<dbReference type="InterPro" id="IPR025344">
    <property type="entry name" value="CDP1-like_IMS"/>
</dbReference>
<comment type="caution">
    <text evidence="2">The sequence shown here is derived from an EMBL/GenBank/DDBJ whole genome shotgun (WGS) entry which is preliminary data.</text>
</comment>
<dbReference type="InterPro" id="IPR044685">
    <property type="entry name" value="CPD1-like"/>
</dbReference>
<dbReference type="Pfam" id="PF13355">
    <property type="entry name" value="ARC6-like_IMS"/>
    <property type="match status" value="1"/>
</dbReference>
<dbReference type="PROSITE" id="PS50076">
    <property type="entry name" value="DNAJ_2"/>
    <property type="match status" value="1"/>
</dbReference>
<dbReference type="PANTHER" id="PTHR33925:SF1">
    <property type="entry name" value="PROTEIN ACCUMULATION AND REPLICATION OF CHLOROPLASTS 6, CHLOROPLASTIC"/>
    <property type="match status" value="1"/>
</dbReference>
<proteinExistence type="predicted"/>
<dbReference type="Pfam" id="PF00226">
    <property type="entry name" value="DnaJ"/>
    <property type="match status" value="1"/>
</dbReference>
<evidence type="ECO:0000313" key="2">
    <source>
        <dbReference type="EMBL" id="KFF41118.1"/>
    </source>
</evidence>
<accession>A0A086CG04</accession>
<dbReference type="SUPFAM" id="SSF46565">
    <property type="entry name" value="Chaperone J-domain"/>
    <property type="match status" value="1"/>
</dbReference>
<dbReference type="InterPro" id="IPR058032">
    <property type="entry name" value="CDP1-like_a_solenoid_1"/>
</dbReference>
<dbReference type="CDD" id="cd06257">
    <property type="entry name" value="DnaJ"/>
    <property type="match status" value="1"/>
</dbReference>
<dbReference type="AlphaFoldDB" id="A0A086CG04"/>